<proteinExistence type="predicted"/>
<evidence type="ECO:0000313" key="2">
    <source>
        <dbReference type="Proteomes" id="UP000887577"/>
    </source>
</evidence>
<feature type="compositionally biased region" description="Basic and acidic residues" evidence="1">
    <location>
        <begin position="20"/>
        <end position="29"/>
    </location>
</feature>
<name>A0A914YCJ3_9BILA</name>
<organism evidence="2 4">
    <name type="scientific">Panagrolaimus superbus</name>
    <dbReference type="NCBI Taxonomy" id="310955"/>
    <lineage>
        <taxon>Eukaryota</taxon>
        <taxon>Metazoa</taxon>
        <taxon>Ecdysozoa</taxon>
        <taxon>Nematoda</taxon>
        <taxon>Chromadorea</taxon>
        <taxon>Rhabditida</taxon>
        <taxon>Tylenchina</taxon>
        <taxon>Panagrolaimomorpha</taxon>
        <taxon>Panagrolaimoidea</taxon>
        <taxon>Panagrolaimidae</taxon>
        <taxon>Panagrolaimus</taxon>
    </lineage>
</organism>
<dbReference type="AlphaFoldDB" id="A0A914YCJ3"/>
<feature type="compositionally biased region" description="Basic and acidic residues" evidence="1">
    <location>
        <begin position="43"/>
        <end position="54"/>
    </location>
</feature>
<keyword evidence="2" id="KW-1185">Reference proteome</keyword>
<dbReference type="WBParaSite" id="PSU_v2.g14591.t1">
    <property type="protein sequence ID" value="PSU_v2.g14591.t1"/>
    <property type="gene ID" value="PSU_v2.g14591"/>
</dbReference>
<reference evidence="3 4" key="1">
    <citation type="submission" date="2022-11" db="UniProtKB">
        <authorList>
            <consortium name="WormBaseParasite"/>
        </authorList>
    </citation>
    <scope>IDENTIFICATION</scope>
</reference>
<protein>
    <submittedName>
        <fullName evidence="3 4">Uncharacterized protein</fullName>
    </submittedName>
</protein>
<evidence type="ECO:0000313" key="4">
    <source>
        <dbReference type="WBParaSite" id="PSU_v2.g17147.t1"/>
    </source>
</evidence>
<dbReference type="Proteomes" id="UP000887577">
    <property type="component" value="Unplaced"/>
</dbReference>
<evidence type="ECO:0000256" key="1">
    <source>
        <dbReference type="SAM" id="MobiDB-lite"/>
    </source>
</evidence>
<evidence type="ECO:0000313" key="3">
    <source>
        <dbReference type="WBParaSite" id="PSU_v2.g14591.t1"/>
    </source>
</evidence>
<sequence length="74" mass="8285">MTTIVPNAVGDEFVQLENTEDKKVEEIHGKEHKRRSRGQSLTEPEKKKDFKEDGGPSNLINKLTKDAPVLQPSA</sequence>
<feature type="region of interest" description="Disordered" evidence="1">
    <location>
        <begin position="20"/>
        <end position="74"/>
    </location>
</feature>
<accession>A0A914YCJ3</accession>
<dbReference type="WBParaSite" id="PSU_v2.g17147.t1">
    <property type="protein sequence ID" value="PSU_v2.g17147.t1"/>
    <property type="gene ID" value="PSU_v2.g17147"/>
</dbReference>